<reference evidence="1 4" key="3">
    <citation type="submission" date="2024-01" db="EMBL/GenBank/DDBJ databases">
        <title>The diversity of rhizobia nodulating Mimosa spp. in eleven states of Brazil covering several biomes is determined by host plant, location, and edaphic factors.</title>
        <authorList>
            <person name="Rouws L."/>
            <person name="Barauna A."/>
            <person name="Beukes C."/>
            <person name="De Faria S.M."/>
            <person name="Gross E."/>
            <person name="Dos Reis Junior F.B."/>
            <person name="Simon M."/>
            <person name="Maluk M."/>
            <person name="Odee D.W."/>
            <person name="Kenicer G."/>
            <person name="Young J.P.W."/>
            <person name="Reis V.M."/>
            <person name="Zilli J."/>
            <person name="James E.K."/>
        </authorList>
    </citation>
    <scope>NUCLEOTIDE SEQUENCE [LARGE SCALE GENOMIC DNA]</scope>
    <source>
        <strain evidence="1 4">JPY530</strain>
    </source>
</reference>
<dbReference type="RefSeq" id="WP_147237021.1">
    <property type="nucleotide sequence ID" value="NZ_JAZHFZ010000001.1"/>
</dbReference>
<dbReference type="EMBL" id="VOQS01000005">
    <property type="protein sequence ID" value="TXC79234.1"/>
    <property type="molecule type" value="Genomic_DNA"/>
</dbReference>
<reference evidence="2" key="2">
    <citation type="submission" date="2019-08" db="EMBL/GenBank/DDBJ databases">
        <authorList>
            <person name="Im W.-T."/>
        </authorList>
    </citation>
    <scope>NUCLEOTIDE SEQUENCE</scope>
    <source>
        <strain evidence="2">NF 2-5-3</strain>
    </source>
</reference>
<gene>
    <name evidence="2" type="ORF">FRZ40_33040</name>
    <name evidence="1" type="ORF">V4C56_01885</name>
</gene>
<sequence length="94" mass="10200">MRFQRALKAAGCAVLPDSIEPLPYTEEGEEQLRERSGAISNSDGTACLSRALVSSQRTFSRAKPQRAPRLHCANCNRTYGRSSDDITAVNVASS</sequence>
<dbReference type="Proteomes" id="UP001481677">
    <property type="component" value="Unassembled WGS sequence"/>
</dbReference>
<proteinExistence type="predicted"/>
<dbReference type="Proteomes" id="UP000321776">
    <property type="component" value="Unassembled WGS sequence"/>
</dbReference>
<organism evidence="2 3">
    <name type="scientific">Paraburkholderia azotifigens</name>
    <dbReference type="NCBI Taxonomy" id="2057004"/>
    <lineage>
        <taxon>Bacteria</taxon>
        <taxon>Pseudomonadati</taxon>
        <taxon>Pseudomonadota</taxon>
        <taxon>Betaproteobacteria</taxon>
        <taxon>Burkholderiales</taxon>
        <taxon>Burkholderiaceae</taxon>
        <taxon>Paraburkholderia</taxon>
    </lineage>
</organism>
<protein>
    <submittedName>
        <fullName evidence="2">Uncharacterized protein</fullName>
    </submittedName>
</protein>
<keyword evidence="4" id="KW-1185">Reference proteome</keyword>
<reference evidence="2 3" key="1">
    <citation type="journal article" date="2018" name="Int. J. Syst. Evol. Microbiol.">
        <title>Paraburkholderia azotifigens sp. nov., a nitrogen-fixing bacterium isolated from paddy soil.</title>
        <authorList>
            <person name="Choi G.M."/>
            <person name="Im W.T."/>
        </authorList>
    </citation>
    <scope>NUCLEOTIDE SEQUENCE [LARGE SCALE GENOMIC DNA]</scope>
    <source>
        <strain evidence="2 3">NF 2-5-3</strain>
    </source>
</reference>
<dbReference type="EMBL" id="JAZHGA010000001">
    <property type="protein sequence ID" value="MEM5338370.1"/>
    <property type="molecule type" value="Genomic_DNA"/>
</dbReference>
<accession>A0A5C6V2L8</accession>
<comment type="caution">
    <text evidence="2">The sequence shown here is derived from an EMBL/GenBank/DDBJ whole genome shotgun (WGS) entry which is preliminary data.</text>
</comment>
<evidence type="ECO:0000313" key="4">
    <source>
        <dbReference type="Proteomes" id="UP001481677"/>
    </source>
</evidence>
<evidence type="ECO:0000313" key="3">
    <source>
        <dbReference type="Proteomes" id="UP000321776"/>
    </source>
</evidence>
<dbReference type="AlphaFoldDB" id="A0A5C6V2L8"/>
<evidence type="ECO:0000313" key="1">
    <source>
        <dbReference type="EMBL" id="MEM5338370.1"/>
    </source>
</evidence>
<evidence type="ECO:0000313" key="2">
    <source>
        <dbReference type="EMBL" id="TXC79234.1"/>
    </source>
</evidence>
<name>A0A5C6V2L8_9BURK</name>